<dbReference type="InterPro" id="IPR050553">
    <property type="entry name" value="Thioredoxin_ResA/DsbE_sf"/>
</dbReference>
<dbReference type="Pfam" id="PF08534">
    <property type="entry name" value="Redoxin"/>
    <property type="match status" value="1"/>
</dbReference>
<evidence type="ECO:0000313" key="7">
    <source>
        <dbReference type="EMBL" id="GAA3565921.1"/>
    </source>
</evidence>
<evidence type="ECO:0000259" key="6">
    <source>
        <dbReference type="PROSITE" id="PS51352"/>
    </source>
</evidence>
<evidence type="ECO:0000256" key="2">
    <source>
        <dbReference type="ARBA" id="ARBA00022748"/>
    </source>
</evidence>
<evidence type="ECO:0000256" key="4">
    <source>
        <dbReference type="ARBA" id="ARBA00023157"/>
    </source>
</evidence>
<reference evidence="8" key="1">
    <citation type="journal article" date="2019" name="Int. J. Syst. Evol. Microbiol.">
        <title>The Global Catalogue of Microorganisms (GCM) 10K type strain sequencing project: providing services to taxonomists for standard genome sequencing and annotation.</title>
        <authorList>
            <consortium name="The Broad Institute Genomics Platform"/>
            <consortium name="The Broad Institute Genome Sequencing Center for Infectious Disease"/>
            <person name="Wu L."/>
            <person name="Ma J."/>
        </authorList>
    </citation>
    <scope>NUCLEOTIDE SEQUENCE [LARGE SCALE GENOMIC DNA]</scope>
    <source>
        <strain evidence="8">JCM 16540</strain>
    </source>
</reference>
<organism evidence="7 8">
    <name type="scientific">Microlunatus spumicola</name>
    <dbReference type="NCBI Taxonomy" id="81499"/>
    <lineage>
        <taxon>Bacteria</taxon>
        <taxon>Bacillati</taxon>
        <taxon>Actinomycetota</taxon>
        <taxon>Actinomycetes</taxon>
        <taxon>Propionibacteriales</taxon>
        <taxon>Propionibacteriaceae</taxon>
        <taxon>Microlunatus</taxon>
    </lineage>
</organism>
<dbReference type="PROSITE" id="PS51352">
    <property type="entry name" value="THIOREDOXIN_2"/>
    <property type="match status" value="1"/>
</dbReference>
<comment type="caution">
    <text evidence="7">The sequence shown here is derived from an EMBL/GenBank/DDBJ whole genome shotgun (WGS) entry which is preliminary data.</text>
</comment>
<dbReference type="Proteomes" id="UP001500767">
    <property type="component" value="Unassembled WGS sequence"/>
</dbReference>
<protein>
    <recommendedName>
        <fullName evidence="6">Thioredoxin domain-containing protein</fullName>
    </recommendedName>
</protein>
<dbReference type="EMBL" id="BAAAYR010000002">
    <property type="protein sequence ID" value="GAA3565921.1"/>
    <property type="molecule type" value="Genomic_DNA"/>
</dbReference>
<name>A0ABP6XK05_9ACTN</name>
<evidence type="ECO:0000256" key="5">
    <source>
        <dbReference type="ARBA" id="ARBA00023284"/>
    </source>
</evidence>
<evidence type="ECO:0000313" key="8">
    <source>
        <dbReference type="Proteomes" id="UP001500767"/>
    </source>
</evidence>
<proteinExistence type="predicted"/>
<sequence length="165" mass="17389">MGSTPGADGPVTQALTRIPVEERLPAPVASGPALSGEGTVSTADYPGKVVVINVWGAWCAPCRLEAPDLAEASRKRADTAAFVGINVRESSPQTAQAFLRTFDIDYPHIYDPSAAQLVRFAGTLPPNGIPTTLFIDRQGRIAARVVGVVSLTTLLGLIDETYEGK</sequence>
<dbReference type="InterPro" id="IPR036249">
    <property type="entry name" value="Thioredoxin-like_sf"/>
</dbReference>
<dbReference type="InterPro" id="IPR013740">
    <property type="entry name" value="Redoxin"/>
</dbReference>
<keyword evidence="5" id="KW-0676">Redox-active center</keyword>
<dbReference type="PANTHER" id="PTHR42852:SF6">
    <property type="entry name" value="THIOL:DISULFIDE INTERCHANGE PROTEIN DSBE"/>
    <property type="match status" value="1"/>
</dbReference>
<dbReference type="CDD" id="cd02966">
    <property type="entry name" value="TlpA_like_family"/>
    <property type="match status" value="1"/>
</dbReference>
<keyword evidence="8" id="KW-1185">Reference proteome</keyword>
<keyword evidence="4" id="KW-1015">Disulfide bond</keyword>
<accession>A0ABP6XK05</accession>
<evidence type="ECO:0000256" key="3">
    <source>
        <dbReference type="ARBA" id="ARBA00022968"/>
    </source>
</evidence>
<evidence type="ECO:0000256" key="1">
    <source>
        <dbReference type="ARBA" id="ARBA00004196"/>
    </source>
</evidence>
<feature type="domain" description="Thioredoxin" evidence="6">
    <location>
        <begin position="20"/>
        <end position="163"/>
    </location>
</feature>
<dbReference type="InterPro" id="IPR017937">
    <property type="entry name" value="Thioredoxin_CS"/>
</dbReference>
<gene>
    <name evidence="7" type="ORF">GCM10022197_22230</name>
</gene>
<comment type="subcellular location">
    <subcellularLocation>
        <location evidence="1">Cell envelope</location>
    </subcellularLocation>
</comment>
<dbReference type="Gene3D" id="3.40.30.10">
    <property type="entry name" value="Glutaredoxin"/>
    <property type="match status" value="1"/>
</dbReference>
<keyword evidence="3" id="KW-0735">Signal-anchor</keyword>
<dbReference type="InterPro" id="IPR013766">
    <property type="entry name" value="Thioredoxin_domain"/>
</dbReference>
<dbReference type="SUPFAM" id="SSF52833">
    <property type="entry name" value="Thioredoxin-like"/>
    <property type="match status" value="1"/>
</dbReference>
<dbReference type="PROSITE" id="PS00194">
    <property type="entry name" value="THIOREDOXIN_1"/>
    <property type="match status" value="1"/>
</dbReference>
<keyword evidence="2" id="KW-0201">Cytochrome c-type biogenesis</keyword>
<keyword evidence="3" id="KW-0812">Transmembrane</keyword>
<dbReference type="PANTHER" id="PTHR42852">
    <property type="entry name" value="THIOL:DISULFIDE INTERCHANGE PROTEIN DSBE"/>
    <property type="match status" value="1"/>
</dbReference>